<dbReference type="OrthoDB" id="10587752at2759"/>
<proteinExistence type="predicted"/>
<keyword evidence="2" id="KW-1185">Reference proteome</keyword>
<reference evidence="1" key="1">
    <citation type="submission" date="2021-06" db="EMBL/GenBank/DDBJ databases">
        <authorList>
            <person name="Kallberg Y."/>
            <person name="Tangrot J."/>
            <person name="Rosling A."/>
        </authorList>
    </citation>
    <scope>NUCLEOTIDE SEQUENCE</scope>
    <source>
        <strain evidence="1">MA453B</strain>
    </source>
</reference>
<gene>
    <name evidence="1" type="ORF">DERYTH_LOCUS26134</name>
</gene>
<feature type="non-terminal residue" evidence="1">
    <location>
        <position position="1"/>
    </location>
</feature>
<feature type="non-terminal residue" evidence="1">
    <location>
        <position position="135"/>
    </location>
</feature>
<evidence type="ECO:0000313" key="2">
    <source>
        <dbReference type="Proteomes" id="UP000789405"/>
    </source>
</evidence>
<sequence>PEYSEWQLTVGFGSSAEGNLFPHLFIGSCHATSPESGSYKCQDSEWQLPVGLQVLHGTKNNSRLGILPPTSSTAQFSLNAKILPLIRIATSFLSGFSFRHGFRLSLGFAISPGVSSFVLSKLRFHLSSGVPLFAM</sequence>
<accession>A0A9N9PFL4</accession>
<dbReference type="AlphaFoldDB" id="A0A9N9PFL4"/>
<organism evidence="1 2">
    <name type="scientific">Dentiscutata erythropus</name>
    <dbReference type="NCBI Taxonomy" id="1348616"/>
    <lineage>
        <taxon>Eukaryota</taxon>
        <taxon>Fungi</taxon>
        <taxon>Fungi incertae sedis</taxon>
        <taxon>Mucoromycota</taxon>
        <taxon>Glomeromycotina</taxon>
        <taxon>Glomeromycetes</taxon>
        <taxon>Diversisporales</taxon>
        <taxon>Gigasporaceae</taxon>
        <taxon>Dentiscutata</taxon>
    </lineage>
</organism>
<evidence type="ECO:0000313" key="1">
    <source>
        <dbReference type="EMBL" id="CAG8815600.1"/>
    </source>
</evidence>
<dbReference type="Proteomes" id="UP000789405">
    <property type="component" value="Unassembled WGS sequence"/>
</dbReference>
<comment type="caution">
    <text evidence="1">The sequence shown here is derived from an EMBL/GenBank/DDBJ whole genome shotgun (WGS) entry which is preliminary data.</text>
</comment>
<dbReference type="EMBL" id="CAJVPY010052781">
    <property type="protein sequence ID" value="CAG8815600.1"/>
    <property type="molecule type" value="Genomic_DNA"/>
</dbReference>
<protein>
    <submittedName>
        <fullName evidence="1">4756_t:CDS:1</fullName>
    </submittedName>
</protein>
<name>A0A9N9PFL4_9GLOM</name>